<proteinExistence type="predicted"/>
<evidence type="ECO:0000313" key="2">
    <source>
        <dbReference type="Proteomes" id="UP000821865"/>
    </source>
</evidence>
<accession>A0ACB8D312</accession>
<name>A0ACB8D312_DERSI</name>
<reference evidence="1" key="1">
    <citation type="submission" date="2020-05" db="EMBL/GenBank/DDBJ databases">
        <title>Large-scale comparative analyses of tick genomes elucidate their genetic diversity and vector capacities.</title>
        <authorList>
            <person name="Jia N."/>
            <person name="Wang J."/>
            <person name="Shi W."/>
            <person name="Du L."/>
            <person name="Sun Y."/>
            <person name="Zhan W."/>
            <person name="Jiang J."/>
            <person name="Wang Q."/>
            <person name="Zhang B."/>
            <person name="Ji P."/>
            <person name="Sakyi L.B."/>
            <person name="Cui X."/>
            <person name="Yuan T."/>
            <person name="Jiang B."/>
            <person name="Yang W."/>
            <person name="Lam T.T.-Y."/>
            <person name="Chang Q."/>
            <person name="Ding S."/>
            <person name="Wang X."/>
            <person name="Zhu J."/>
            <person name="Ruan X."/>
            <person name="Zhao L."/>
            <person name="Wei J."/>
            <person name="Que T."/>
            <person name="Du C."/>
            <person name="Cheng J."/>
            <person name="Dai P."/>
            <person name="Han X."/>
            <person name="Huang E."/>
            <person name="Gao Y."/>
            <person name="Liu J."/>
            <person name="Shao H."/>
            <person name="Ye R."/>
            <person name="Li L."/>
            <person name="Wei W."/>
            <person name="Wang X."/>
            <person name="Wang C."/>
            <person name="Yang T."/>
            <person name="Huo Q."/>
            <person name="Li W."/>
            <person name="Guo W."/>
            <person name="Chen H."/>
            <person name="Zhou L."/>
            <person name="Ni X."/>
            <person name="Tian J."/>
            <person name="Zhou Y."/>
            <person name="Sheng Y."/>
            <person name="Liu T."/>
            <person name="Pan Y."/>
            <person name="Xia L."/>
            <person name="Li J."/>
            <person name="Zhao F."/>
            <person name="Cao W."/>
        </authorList>
    </citation>
    <scope>NUCLEOTIDE SEQUENCE</scope>
    <source>
        <strain evidence="1">Dsil-2018</strain>
    </source>
</reference>
<sequence length="455" mass="47926">MSEPARRQKKKSLPQVLPLSCQLKNLIRGMLEPVATLRSSMARVLRHPWVKMFPTAMADCSSSSSKIAAENHRFSNSGSESIPQPPPHQSQTSGSSISTSASTAFHSVLGSMASTTADEGASAAAAEADACGDDAGNQQYGDPWDTDQAAVALRLLRAEDNRKSPTPAHATPAAKGAPSTNEVARQPVYEAAFDLRRKQREPDQGLDRMVQSPVPLIPGLQQQQLAGPLHPVPSSCSSSEVSLLPGRRGGITGQPSLRDACCPGPPPHQGSSGSISVSSSVQLQPTPTPRGSSGSDGGRPSVPIPATGYQGLAFKQTSAAEKTICQNDPLPCARSSISENTPAAPIGAIAVKRNIHAGVKVRHSESVRRPRHGGHRNKAELMALVPVLLNMFRVEARAKRSAKARRATQAAAKKSLPCERTSSGLHVEEELTGTSERGGKEASAIDQPVKNSGRH</sequence>
<dbReference type="Proteomes" id="UP000821865">
    <property type="component" value="Chromosome 3"/>
</dbReference>
<dbReference type="EMBL" id="CM023472">
    <property type="protein sequence ID" value="KAH7958864.1"/>
    <property type="molecule type" value="Genomic_DNA"/>
</dbReference>
<gene>
    <name evidence="1" type="ORF">HPB49_006039</name>
</gene>
<protein>
    <submittedName>
        <fullName evidence="1">Uncharacterized protein</fullName>
    </submittedName>
</protein>
<organism evidence="1 2">
    <name type="scientific">Dermacentor silvarum</name>
    <name type="common">Tick</name>
    <dbReference type="NCBI Taxonomy" id="543639"/>
    <lineage>
        <taxon>Eukaryota</taxon>
        <taxon>Metazoa</taxon>
        <taxon>Ecdysozoa</taxon>
        <taxon>Arthropoda</taxon>
        <taxon>Chelicerata</taxon>
        <taxon>Arachnida</taxon>
        <taxon>Acari</taxon>
        <taxon>Parasitiformes</taxon>
        <taxon>Ixodida</taxon>
        <taxon>Ixodoidea</taxon>
        <taxon>Ixodidae</taxon>
        <taxon>Rhipicephalinae</taxon>
        <taxon>Dermacentor</taxon>
    </lineage>
</organism>
<keyword evidence="2" id="KW-1185">Reference proteome</keyword>
<comment type="caution">
    <text evidence="1">The sequence shown here is derived from an EMBL/GenBank/DDBJ whole genome shotgun (WGS) entry which is preliminary data.</text>
</comment>
<evidence type="ECO:0000313" key="1">
    <source>
        <dbReference type="EMBL" id="KAH7958864.1"/>
    </source>
</evidence>